<reference evidence="2" key="1">
    <citation type="submission" date="2015-11" db="EMBL/GenBank/DDBJ databases">
        <title>De novo transcriptome assembly of four potential Pierce s Disease insect vectors from Arizona vineyards.</title>
        <authorList>
            <person name="Tassone E.E."/>
        </authorList>
    </citation>
    <scope>NUCLEOTIDE SEQUENCE</scope>
</reference>
<name>A0A1B6MPU8_9HEMI</name>
<organism evidence="2">
    <name type="scientific">Graphocephala atropunctata</name>
    <dbReference type="NCBI Taxonomy" id="36148"/>
    <lineage>
        <taxon>Eukaryota</taxon>
        <taxon>Metazoa</taxon>
        <taxon>Ecdysozoa</taxon>
        <taxon>Arthropoda</taxon>
        <taxon>Hexapoda</taxon>
        <taxon>Insecta</taxon>
        <taxon>Pterygota</taxon>
        <taxon>Neoptera</taxon>
        <taxon>Paraneoptera</taxon>
        <taxon>Hemiptera</taxon>
        <taxon>Auchenorrhyncha</taxon>
        <taxon>Membracoidea</taxon>
        <taxon>Cicadellidae</taxon>
        <taxon>Cicadellinae</taxon>
        <taxon>Cicadellini</taxon>
        <taxon>Graphocephala</taxon>
    </lineage>
</organism>
<accession>A0A1B6MPU8</accession>
<proteinExistence type="predicted"/>
<feature type="region of interest" description="Disordered" evidence="1">
    <location>
        <begin position="332"/>
        <end position="385"/>
    </location>
</feature>
<sequence length="523" mass="59152">MEDSHVENQLFTEVKSEHTELSINDNDVINEELVDLESATDLSIKTGRALLNEVPVNVKIKEELIDLESSDAPIESAFEVYVKAENYDYKEGESDIMIDKLDDMSKQEGNRCDAGILRVIRTTHEACDSVYKNNLVLPVTLEGNVRQDDGVKEDRFVPKKKAGIEIVDKEDQTTEPQSVVGGRLQQLDQGLESTGETCRERRIGLEEMTPFCSTLSKAAVPGHKKFWVVKLLTNGKLKIIEDENIETNPKSDLKIVIYEGKKCLALAFDSGDKQDMELVLKKLSMFKQLDEEYSSLNQDSKYVQTENHKEDKEVQTDINKRGPYMTKVCKTPSRLPFGATSNIPGPSYRKSQPHIAPSPSLTEQEPCNEPPPYGNVSEKSTTVSQPQITAHDNFNDIHQEPSSPSYVPQLEGHFLWVNSSYGAQIKDEIVDEDMPLETRAPVKRLPSPELPVTQEEDLDSGPRRNTFFCKFCKKEVKNFARHIVAKHGDEEIVKQMLEFPVKDTRRSDILRRIRNEGRVLGGK</sequence>
<evidence type="ECO:0000313" key="2">
    <source>
        <dbReference type="EMBL" id="JAT37922.1"/>
    </source>
</evidence>
<evidence type="ECO:0000256" key="1">
    <source>
        <dbReference type="SAM" id="MobiDB-lite"/>
    </source>
</evidence>
<protein>
    <submittedName>
        <fullName evidence="2">Uncharacterized protein</fullName>
    </submittedName>
</protein>
<dbReference type="EMBL" id="GEBQ01002055">
    <property type="protein sequence ID" value="JAT37922.1"/>
    <property type="molecule type" value="Transcribed_RNA"/>
</dbReference>
<dbReference type="AlphaFoldDB" id="A0A1B6MPU8"/>
<gene>
    <name evidence="2" type="ORF">g.50886</name>
</gene>
<feature type="non-terminal residue" evidence="2">
    <location>
        <position position="523"/>
    </location>
</feature>